<dbReference type="PRINTS" id="PR00169">
    <property type="entry name" value="KCHANNEL"/>
</dbReference>
<keyword evidence="8" id="KW-0406">Ion transport</keyword>
<dbReference type="PANTHER" id="PTHR11537">
    <property type="entry name" value="VOLTAGE-GATED POTASSIUM CHANNEL"/>
    <property type="match status" value="1"/>
</dbReference>
<dbReference type="Proteomes" id="UP001484239">
    <property type="component" value="Unassembled WGS sequence"/>
</dbReference>
<keyword evidence="4 11" id="KW-0812">Transmembrane</keyword>
<dbReference type="Gene3D" id="1.10.287.70">
    <property type="match status" value="1"/>
</dbReference>
<evidence type="ECO:0000256" key="10">
    <source>
        <dbReference type="ARBA" id="ARBA00023303"/>
    </source>
</evidence>
<evidence type="ECO:0000256" key="4">
    <source>
        <dbReference type="ARBA" id="ARBA00022692"/>
    </source>
</evidence>
<keyword evidence="7 11" id="KW-1133">Transmembrane helix</keyword>
<dbReference type="InterPro" id="IPR005821">
    <property type="entry name" value="Ion_trans_dom"/>
</dbReference>
<feature type="transmembrane region" description="Helical" evidence="11">
    <location>
        <begin position="106"/>
        <end position="127"/>
    </location>
</feature>
<evidence type="ECO:0000256" key="3">
    <source>
        <dbReference type="ARBA" id="ARBA00022538"/>
    </source>
</evidence>
<feature type="transmembrane region" description="Helical" evidence="11">
    <location>
        <begin position="36"/>
        <end position="55"/>
    </location>
</feature>
<keyword evidence="5" id="KW-0631">Potassium channel</keyword>
<reference evidence="13 14" key="1">
    <citation type="submission" date="2024-02" db="EMBL/GenBank/DDBJ databases">
        <title>A novel Gemmatimonadota bacterium.</title>
        <authorList>
            <person name="Du Z.-J."/>
            <person name="Ye Y.-Q."/>
        </authorList>
    </citation>
    <scope>NUCLEOTIDE SEQUENCE [LARGE SCALE GENOMIC DNA]</scope>
    <source>
        <strain evidence="13 14">DH-20</strain>
    </source>
</reference>
<keyword evidence="14" id="KW-1185">Reference proteome</keyword>
<comment type="caution">
    <text evidence="13">The sequence shown here is derived from an EMBL/GenBank/DDBJ whole genome shotgun (WGS) entry which is preliminary data.</text>
</comment>
<dbReference type="InterPro" id="IPR028325">
    <property type="entry name" value="VG_K_chnl"/>
</dbReference>
<comment type="subcellular location">
    <subcellularLocation>
        <location evidence="1">Membrane</location>
        <topology evidence="1">Multi-pass membrane protein</topology>
    </subcellularLocation>
</comment>
<evidence type="ECO:0000256" key="11">
    <source>
        <dbReference type="SAM" id="Phobius"/>
    </source>
</evidence>
<dbReference type="EMBL" id="JBBHLI010000010">
    <property type="protein sequence ID" value="MEK9502338.1"/>
    <property type="molecule type" value="Genomic_DNA"/>
</dbReference>
<feature type="domain" description="Ion transport" evidence="12">
    <location>
        <begin position="32"/>
        <end position="243"/>
    </location>
</feature>
<feature type="transmembrane region" description="Helical" evidence="11">
    <location>
        <begin position="67"/>
        <end position="86"/>
    </location>
</feature>
<evidence type="ECO:0000256" key="1">
    <source>
        <dbReference type="ARBA" id="ARBA00004141"/>
    </source>
</evidence>
<evidence type="ECO:0000256" key="7">
    <source>
        <dbReference type="ARBA" id="ARBA00022989"/>
    </source>
</evidence>
<protein>
    <submittedName>
        <fullName evidence="13">Ion transporter</fullName>
    </submittedName>
</protein>
<evidence type="ECO:0000313" key="13">
    <source>
        <dbReference type="EMBL" id="MEK9502338.1"/>
    </source>
</evidence>
<keyword evidence="6" id="KW-0630">Potassium</keyword>
<gene>
    <name evidence="13" type="ORF">WI372_15195</name>
</gene>
<sequence>MKLHRLRPPVTASKARHETFDVIFGHDTKAGRNFDLVLIVAILASVLVVMLESVASIRSEYGGILRAAEWVFTVAFTVEYVLRLWSVGRPFLYARSGLGLIDLVSILPTYLSVLLPGGQVLAVVRILRVLRVFRILRLAHYSGEASVLMNALRASRYKITVFVFAVMTIVAVVGSLMFLVEGPEGGFTSIPRGVYWAVVTLTTVGYGDIAPQSALGQALATVVMVMGYGIIAVPTGIVTAEIAFASRPSVGRRACEACSREGHDRDAEFCKWCGAGLGRSGPNDEE</sequence>
<keyword evidence="10" id="KW-0407">Ion channel</keyword>
<proteinExistence type="predicted"/>
<keyword evidence="3" id="KW-0633">Potassium transport</keyword>
<feature type="transmembrane region" description="Helical" evidence="11">
    <location>
        <begin position="218"/>
        <end position="244"/>
    </location>
</feature>
<evidence type="ECO:0000256" key="9">
    <source>
        <dbReference type="ARBA" id="ARBA00023136"/>
    </source>
</evidence>
<dbReference type="Pfam" id="PF00520">
    <property type="entry name" value="Ion_trans"/>
    <property type="match status" value="1"/>
</dbReference>
<evidence type="ECO:0000256" key="2">
    <source>
        <dbReference type="ARBA" id="ARBA00022448"/>
    </source>
</evidence>
<evidence type="ECO:0000259" key="12">
    <source>
        <dbReference type="Pfam" id="PF00520"/>
    </source>
</evidence>
<organism evidence="13 14">
    <name type="scientific">Gaopeijia maritima</name>
    <dbReference type="NCBI Taxonomy" id="3119007"/>
    <lineage>
        <taxon>Bacteria</taxon>
        <taxon>Pseudomonadati</taxon>
        <taxon>Gemmatimonadota</taxon>
        <taxon>Longimicrobiia</taxon>
        <taxon>Gaopeijiales</taxon>
        <taxon>Gaopeijiaceae</taxon>
        <taxon>Gaopeijia</taxon>
    </lineage>
</organism>
<accession>A0ABU9EC96</accession>
<dbReference type="SUPFAM" id="SSF81324">
    <property type="entry name" value="Voltage-gated potassium channels"/>
    <property type="match status" value="1"/>
</dbReference>
<keyword evidence="2" id="KW-0813">Transport</keyword>
<dbReference type="RefSeq" id="WP_405287357.1">
    <property type="nucleotide sequence ID" value="NZ_JBBHLI010000010.1"/>
</dbReference>
<evidence type="ECO:0000256" key="6">
    <source>
        <dbReference type="ARBA" id="ARBA00022958"/>
    </source>
</evidence>
<feature type="transmembrane region" description="Helical" evidence="11">
    <location>
        <begin position="159"/>
        <end position="180"/>
    </location>
</feature>
<dbReference type="PANTHER" id="PTHR11537:SF254">
    <property type="entry name" value="POTASSIUM VOLTAGE-GATED CHANNEL PROTEIN SHAB"/>
    <property type="match status" value="1"/>
</dbReference>
<keyword evidence="9 11" id="KW-0472">Membrane</keyword>
<evidence type="ECO:0000313" key="14">
    <source>
        <dbReference type="Proteomes" id="UP001484239"/>
    </source>
</evidence>
<evidence type="ECO:0000256" key="5">
    <source>
        <dbReference type="ARBA" id="ARBA00022826"/>
    </source>
</evidence>
<evidence type="ECO:0000256" key="8">
    <source>
        <dbReference type="ARBA" id="ARBA00023065"/>
    </source>
</evidence>
<name>A0ABU9EC96_9BACT</name>